<feature type="compositionally biased region" description="Basic and acidic residues" evidence="7">
    <location>
        <begin position="184"/>
        <end position="209"/>
    </location>
</feature>
<dbReference type="AlphaFoldDB" id="A0A9P1DXL5"/>
<evidence type="ECO:0000313" key="8">
    <source>
        <dbReference type="EMBL" id="CAI4017371.1"/>
    </source>
</evidence>
<dbReference type="GO" id="GO:0005681">
    <property type="term" value="C:spliceosomal complex"/>
    <property type="evidence" value="ECO:0007669"/>
    <property type="project" value="UniProtKB-KW"/>
</dbReference>
<dbReference type="EMBL" id="CAMXCT020006632">
    <property type="protein sequence ID" value="CAL1170746.1"/>
    <property type="molecule type" value="Genomic_DNA"/>
</dbReference>
<feature type="region of interest" description="Disordered" evidence="7">
    <location>
        <begin position="61"/>
        <end position="88"/>
    </location>
</feature>
<dbReference type="InterPro" id="IPR005037">
    <property type="entry name" value="PRP38"/>
</dbReference>
<feature type="region of interest" description="Disordered" evidence="7">
    <location>
        <begin position="692"/>
        <end position="712"/>
    </location>
</feature>
<feature type="compositionally biased region" description="Low complexity" evidence="7">
    <location>
        <begin position="61"/>
        <end position="73"/>
    </location>
</feature>
<evidence type="ECO:0000313" key="10">
    <source>
        <dbReference type="Proteomes" id="UP001152797"/>
    </source>
</evidence>
<feature type="region of interest" description="Disordered" evidence="7">
    <location>
        <begin position="598"/>
        <end position="622"/>
    </location>
</feature>
<evidence type="ECO:0000256" key="2">
    <source>
        <dbReference type="ARBA" id="ARBA00006164"/>
    </source>
</evidence>
<dbReference type="PANTHER" id="PTHR23142">
    <property type="entry name" value="PRE-MRNA-SPLICING FACTOR 38A-RELATED"/>
    <property type="match status" value="1"/>
</dbReference>
<keyword evidence="10" id="KW-1185">Reference proteome</keyword>
<keyword evidence="5" id="KW-0508">mRNA splicing</keyword>
<keyword evidence="3" id="KW-0507">mRNA processing</keyword>
<feature type="region of interest" description="Disordered" evidence="7">
    <location>
        <begin position="526"/>
        <end position="577"/>
    </location>
</feature>
<dbReference type="EMBL" id="CAMXCT030006632">
    <property type="protein sequence ID" value="CAL4804683.1"/>
    <property type="molecule type" value="Genomic_DNA"/>
</dbReference>
<keyword evidence="6" id="KW-0539">Nucleus</keyword>
<evidence type="ECO:0000256" key="5">
    <source>
        <dbReference type="ARBA" id="ARBA00023187"/>
    </source>
</evidence>
<feature type="compositionally biased region" description="Polar residues" evidence="7">
    <location>
        <begin position="531"/>
        <end position="544"/>
    </location>
</feature>
<name>A0A9P1DXL5_9DINO</name>
<evidence type="ECO:0000256" key="3">
    <source>
        <dbReference type="ARBA" id="ARBA00022664"/>
    </source>
</evidence>
<proteinExistence type="inferred from homology"/>
<reference evidence="8" key="1">
    <citation type="submission" date="2022-10" db="EMBL/GenBank/DDBJ databases">
        <authorList>
            <person name="Chen Y."/>
            <person name="Dougan E. K."/>
            <person name="Chan C."/>
            <person name="Rhodes N."/>
            <person name="Thang M."/>
        </authorList>
    </citation>
    <scope>NUCLEOTIDE SEQUENCE</scope>
</reference>
<evidence type="ECO:0000313" key="9">
    <source>
        <dbReference type="EMBL" id="CAL4804683.1"/>
    </source>
</evidence>
<dbReference type="GO" id="GO:0006397">
    <property type="term" value="P:mRNA processing"/>
    <property type="evidence" value="ECO:0007669"/>
    <property type="project" value="UniProtKB-KW"/>
</dbReference>
<evidence type="ECO:0000256" key="7">
    <source>
        <dbReference type="SAM" id="MobiDB-lite"/>
    </source>
</evidence>
<feature type="compositionally biased region" description="Basic and acidic residues" evidence="7">
    <location>
        <begin position="545"/>
        <end position="577"/>
    </location>
</feature>
<comment type="subcellular location">
    <subcellularLocation>
        <location evidence="1">Nucleus</location>
    </subcellularLocation>
</comment>
<dbReference type="Proteomes" id="UP001152797">
    <property type="component" value="Unassembled WGS sequence"/>
</dbReference>
<feature type="region of interest" description="Disordered" evidence="7">
    <location>
        <begin position="955"/>
        <end position="1021"/>
    </location>
</feature>
<gene>
    <name evidence="8" type="ORF">C1SCF055_LOCUS42020</name>
</gene>
<feature type="compositionally biased region" description="Basic residues" evidence="7">
    <location>
        <begin position="480"/>
        <end position="496"/>
    </location>
</feature>
<dbReference type="GO" id="GO:0008380">
    <property type="term" value="P:RNA splicing"/>
    <property type="evidence" value="ECO:0007669"/>
    <property type="project" value="UniProtKB-KW"/>
</dbReference>
<feature type="compositionally biased region" description="Basic and acidic residues" evidence="7">
    <location>
        <begin position="450"/>
        <end position="479"/>
    </location>
</feature>
<evidence type="ECO:0000256" key="4">
    <source>
        <dbReference type="ARBA" id="ARBA00022728"/>
    </source>
</evidence>
<protein>
    <recommendedName>
        <fullName evidence="11">Pre-mRNA-splicing factor 38</fullName>
    </recommendedName>
</protein>
<comment type="caution">
    <text evidence="8">The sequence shown here is derived from an EMBL/GenBank/DDBJ whole genome shotgun (WGS) entry which is preliminary data.</text>
</comment>
<feature type="region of interest" description="Disordered" evidence="7">
    <location>
        <begin position="117"/>
        <end position="162"/>
    </location>
</feature>
<evidence type="ECO:0000256" key="6">
    <source>
        <dbReference type="ARBA" id="ARBA00023242"/>
    </source>
</evidence>
<feature type="region of interest" description="Disordered" evidence="7">
    <location>
        <begin position="179"/>
        <end position="210"/>
    </location>
</feature>
<dbReference type="EMBL" id="CAMXCT010006632">
    <property type="protein sequence ID" value="CAI4017371.1"/>
    <property type="molecule type" value="Genomic_DNA"/>
</dbReference>
<evidence type="ECO:0008006" key="11">
    <source>
        <dbReference type="Google" id="ProtNLM"/>
    </source>
</evidence>
<feature type="region of interest" description="Disordered" evidence="7">
    <location>
        <begin position="447"/>
        <end position="504"/>
    </location>
</feature>
<feature type="compositionally biased region" description="Pro residues" evidence="7">
    <location>
        <begin position="701"/>
        <end position="712"/>
    </location>
</feature>
<comment type="similarity">
    <text evidence="2">Belongs to the PRP38 family.</text>
</comment>
<accession>A0A9P1DXL5</accession>
<organism evidence="8">
    <name type="scientific">Cladocopium goreaui</name>
    <dbReference type="NCBI Taxonomy" id="2562237"/>
    <lineage>
        <taxon>Eukaryota</taxon>
        <taxon>Sar</taxon>
        <taxon>Alveolata</taxon>
        <taxon>Dinophyceae</taxon>
        <taxon>Suessiales</taxon>
        <taxon>Symbiodiniaceae</taxon>
        <taxon>Cladocopium</taxon>
    </lineage>
</organism>
<keyword evidence="4" id="KW-0747">Spliceosome</keyword>
<dbReference type="Pfam" id="PF03371">
    <property type="entry name" value="PRP38"/>
    <property type="match status" value="1"/>
</dbReference>
<evidence type="ECO:0000256" key="1">
    <source>
        <dbReference type="ARBA" id="ARBA00004123"/>
    </source>
</evidence>
<dbReference type="OrthoDB" id="444871at2759"/>
<feature type="compositionally biased region" description="Basic and acidic residues" evidence="7">
    <location>
        <begin position="117"/>
        <end position="152"/>
    </location>
</feature>
<reference evidence="9 10" key="2">
    <citation type="submission" date="2024-05" db="EMBL/GenBank/DDBJ databases">
        <authorList>
            <person name="Chen Y."/>
            <person name="Shah S."/>
            <person name="Dougan E. K."/>
            <person name="Thang M."/>
            <person name="Chan C."/>
        </authorList>
    </citation>
    <scope>NUCLEOTIDE SEQUENCE [LARGE SCALE GENOMIC DNA]</scope>
</reference>
<sequence>MRPSMPQGPGSGMGGMRMPLGMPMMGLPMMGMPIMGMPMMGMPMMNMQQMMQGGQMAGASVPAGAAQAGSVSGSPGGGPAPLGTPPERPEVLERKEHLLHDLQQAAIELAHKQYAEEQNELRQKRDRSRSRDEDRRHSAQDEAGKEDGKEEAPPPCHLHPAKKPNAKCKFCQRASKGCKAAPKKGKEEAGEGKDHKEEHGGQGKLKKDMDDEEDYSRRTFNCSPILKDQILGSSYFKSMLQLTTIDEIIEEIKNYADTLDVYNSGSSTSPSNFVCQVYRIFTLPEAEDLNQLQVILENSTPTVRCAGLIYLRFVVPPAKLFDKLEEYLFDEMELKYQEAGRSVTTTIGEYVEGLLGKEKYFGRPLPRVPVKVKHQLEKELAPISQYRKRMEAHMKNNIKKIAGTPVEVFHDGQWVPGTAQDFVGRVVKGRKVKVELENAQEVNVHMGKVVLRDEGGKAEDRGDDKESGDDKSGSEDEGKKKRKRRSSRSRSRRKSRSPSLDWCRYKGSQDKDLLEALRERAREEAVCSYGKTYSRSSRPVTTTEGGDKSSRSDNKDSGGGEFRSKMRQEEEEEHKRRMRDIYEKYGNQKAATSNYAAGPRTEIDQPDAPWHRQGSTQDGSGLITKAAPPQGSVLQNTMTLPEYRQAIVEIYSIHKPDNVMKVDYLLEKYRGNEEYLFRSICTKYEVDPSRWSSQSSLAPVKPTPTLLPPPPPPPPVPCGGPVWQTSPPKPNLDITYQADYGCIDSGRFSRAFASRSSRWHANSIRQSFGRCLFIQTDCPSPCQGFLMLFDRLETPFAGTLYFTLLAAPPPAPLKQKHEVMEWDPATGQMVATTIEIETGDLPQAAPAPVPAPCPPQEVKMTPPPPPMVVVPTIPKQAAPTPATPLMPAAAQAAAAAALVPSAAEIMPQEAADDEYDPFAEGMDLPQGELDIIDIDRLLLGERSGFFEAVKLGAPKADEPSCVGPGRPESAAISRVSTSDSMEVDAVAGDASKASGAPHAHQEDQPMTEADTTHGDEGQAASFDPYLGAVSAATECEGEGEACHGRMAAAKRLFVAGAPGKKDDAPGQHGDGLHH</sequence>